<evidence type="ECO:0000256" key="4">
    <source>
        <dbReference type="ARBA" id="ARBA00022692"/>
    </source>
</evidence>
<dbReference type="EMBL" id="JAUEII010000015">
    <property type="protein sequence ID" value="MDN0049359.1"/>
    <property type="molecule type" value="Genomic_DNA"/>
</dbReference>
<evidence type="ECO:0000256" key="2">
    <source>
        <dbReference type="ARBA" id="ARBA00022448"/>
    </source>
</evidence>
<dbReference type="Proteomes" id="UP001167871">
    <property type="component" value="Unassembled WGS sequence"/>
</dbReference>
<protein>
    <submittedName>
        <fullName evidence="9">TonB-dependent receptor</fullName>
    </submittedName>
</protein>
<dbReference type="SUPFAM" id="SSF49464">
    <property type="entry name" value="Carboxypeptidase regulatory domain-like"/>
    <property type="match status" value="1"/>
</dbReference>
<keyword evidence="5 7" id="KW-0472">Membrane</keyword>
<evidence type="ECO:0000313" key="9">
    <source>
        <dbReference type="EMBL" id="MDN0049359.1"/>
    </source>
</evidence>
<dbReference type="Pfam" id="PF07715">
    <property type="entry name" value="Plug"/>
    <property type="match status" value="1"/>
</dbReference>
<dbReference type="PROSITE" id="PS52016">
    <property type="entry name" value="TONB_DEPENDENT_REC_3"/>
    <property type="match status" value="1"/>
</dbReference>
<dbReference type="InterPro" id="IPR008969">
    <property type="entry name" value="CarboxyPept-like_regulatory"/>
</dbReference>
<keyword evidence="6 7" id="KW-0998">Cell outer membrane</keyword>
<name>A0ABT7X5I9_9BACE</name>
<dbReference type="NCBIfam" id="TIGR04057">
    <property type="entry name" value="SusC_RagA_signa"/>
    <property type="match status" value="1"/>
</dbReference>
<dbReference type="RefSeq" id="WP_301639705.1">
    <property type="nucleotide sequence ID" value="NZ_JAUEII010000015.1"/>
</dbReference>
<evidence type="ECO:0000259" key="8">
    <source>
        <dbReference type="Pfam" id="PF07715"/>
    </source>
</evidence>
<dbReference type="InterPro" id="IPR023996">
    <property type="entry name" value="TonB-dep_OMP_SusC/RagA"/>
</dbReference>
<comment type="subcellular location">
    <subcellularLocation>
        <location evidence="1 7">Cell outer membrane</location>
        <topology evidence="1 7">Multi-pass membrane protein</topology>
    </subcellularLocation>
</comment>
<evidence type="ECO:0000313" key="10">
    <source>
        <dbReference type="Proteomes" id="UP001167871"/>
    </source>
</evidence>
<dbReference type="InterPro" id="IPR037066">
    <property type="entry name" value="Plug_dom_sf"/>
</dbReference>
<accession>A0ABT7X5I9</accession>
<dbReference type="InterPro" id="IPR023997">
    <property type="entry name" value="TonB-dep_OMP_SusC/RagA_CS"/>
</dbReference>
<dbReference type="Gene3D" id="2.60.40.1120">
    <property type="entry name" value="Carboxypeptidase-like, regulatory domain"/>
    <property type="match status" value="1"/>
</dbReference>
<evidence type="ECO:0000256" key="5">
    <source>
        <dbReference type="ARBA" id="ARBA00023136"/>
    </source>
</evidence>
<dbReference type="InterPro" id="IPR039426">
    <property type="entry name" value="TonB-dep_rcpt-like"/>
</dbReference>
<evidence type="ECO:0000256" key="7">
    <source>
        <dbReference type="PROSITE-ProRule" id="PRU01360"/>
    </source>
</evidence>
<comment type="similarity">
    <text evidence="7">Belongs to the TonB-dependent receptor family.</text>
</comment>
<keyword evidence="4 7" id="KW-0812">Transmembrane</keyword>
<reference evidence="9" key="2">
    <citation type="submission" date="2024-05" db="EMBL/GenBank/DDBJ databases">
        <title>Identification and characterization of horizontal gene transfer across gut microbiota members of farm animals based on homology search.</title>
        <authorList>
            <person name="Schwarzerova J."/>
            <person name="Nykrynova M."/>
            <person name="Jureckova K."/>
            <person name="Cejkova D."/>
            <person name="Rychlik I."/>
        </authorList>
    </citation>
    <scope>NUCLEOTIDE SEQUENCE</scope>
    <source>
        <strain evidence="9">84_SSukc20</strain>
    </source>
</reference>
<dbReference type="NCBIfam" id="TIGR04056">
    <property type="entry name" value="OMP_RagA_SusC"/>
    <property type="match status" value="1"/>
</dbReference>
<dbReference type="InterPro" id="IPR012910">
    <property type="entry name" value="Plug_dom"/>
</dbReference>
<dbReference type="Gene3D" id="2.40.170.20">
    <property type="entry name" value="TonB-dependent receptor, beta-barrel domain"/>
    <property type="match status" value="1"/>
</dbReference>
<reference evidence="9" key="1">
    <citation type="submission" date="2023-06" db="EMBL/GenBank/DDBJ databases">
        <authorList>
            <person name="Zeman M."/>
            <person name="Kubasova T."/>
            <person name="Jahodarova E."/>
            <person name="Nykrynova M."/>
            <person name="Rychlik I."/>
        </authorList>
    </citation>
    <scope>NUCLEOTIDE SEQUENCE</scope>
    <source>
        <strain evidence="9">84_SSukc20</strain>
    </source>
</reference>
<evidence type="ECO:0000256" key="3">
    <source>
        <dbReference type="ARBA" id="ARBA00022452"/>
    </source>
</evidence>
<evidence type="ECO:0000256" key="6">
    <source>
        <dbReference type="ARBA" id="ARBA00023237"/>
    </source>
</evidence>
<feature type="domain" description="TonB-dependent receptor plug" evidence="8">
    <location>
        <begin position="135"/>
        <end position="241"/>
    </location>
</feature>
<keyword evidence="10" id="KW-1185">Reference proteome</keyword>
<keyword evidence="3 7" id="KW-1134">Transmembrane beta strand</keyword>
<comment type="caution">
    <text evidence="9">The sequence shown here is derived from an EMBL/GenBank/DDBJ whole genome shotgun (WGS) entry which is preliminary data.</text>
</comment>
<keyword evidence="2 7" id="KW-0813">Transport</keyword>
<gene>
    <name evidence="9" type="ORF">QVO10_08170</name>
</gene>
<organism evidence="9 10">
    <name type="scientific">Bacteroides gallinaceum</name>
    <dbReference type="NCBI Taxonomy" id="1462571"/>
    <lineage>
        <taxon>Bacteria</taxon>
        <taxon>Pseudomonadati</taxon>
        <taxon>Bacteroidota</taxon>
        <taxon>Bacteroidia</taxon>
        <taxon>Bacteroidales</taxon>
        <taxon>Bacteroidaceae</taxon>
        <taxon>Bacteroides</taxon>
    </lineage>
</organism>
<dbReference type="SUPFAM" id="SSF56935">
    <property type="entry name" value="Porins"/>
    <property type="match status" value="1"/>
</dbReference>
<dbReference type="InterPro" id="IPR036942">
    <property type="entry name" value="Beta-barrel_TonB_sf"/>
</dbReference>
<dbReference type="Gene3D" id="2.170.130.10">
    <property type="entry name" value="TonB-dependent receptor, plug domain"/>
    <property type="match status" value="1"/>
</dbReference>
<keyword evidence="9" id="KW-0675">Receptor</keyword>
<sequence>MKNIRQQFLVKRSPEWREFLQVRGILFFLLLCCSLTATAQGKFVVSGKVLDNNDEPLIGATIALKGNTSVGTVADFDGNFTLELPEKNATLTVSYIGFLSQDVEVKGRNMIVIRMREDSEMLDEVVVVGYGQQKKESVVGAITQTKGEVLQRAGGVSDIGAALTGNLPGVITTASSGLPGEEEPQIVIRGSSSWNNSSPLVLVDGIERPMSSVDINSVESISVLKDASATAVYGVKGANGVILITTKRGQEGKAQIDVSAQATMKVPSKLPNKLDSYDALMMRNIAVEHELAVSPASWEFITPQAEINKYRYRTSIADIERYPNIDWQDELFKDYTMSYNASLSVSGGTKFVRYYVGADFLHEGDLFDVKDNGRGYSSGFGYNRINVRSNLDFSLTKTTTLKVNIAGSNGAKKTPWGYTNSSDWGVAQYWAGAYNTPPDVFMPQYSDGTWGYYPDNTNISNSARNLATAGTMNTTTTRINTDFTLEQDLSFITKGLRARAMVSWDNVFVEINRGVNDLYNDPIQKWIDPATGAVSYRTAEYDGNGFDPQDPIMWTNSGGEVDNNATQRNMNYQVQLDWAREFGDHNVTAMGLFSRQETATGSIIPNRREDWAFRGTYNYANKYFFEYNGAYNGSEKFSPEYRFAFFNSGAIGWMISEEKFMNFSKKWLDMLKIRASYGEIGDDNVTDRWLYLSTWAMGGNTAVQTNNATPMALNQAISPYTWYREATVGNPDIHWETVKKFNLGIDYSFLNGLFAGTVEVFRDKRTDIIVTSGDRAVPFYFGMDAPAANLGEVKTRGYELELRVNKVFENQMRLWGNFNMTHAENEIIRRDDPLLKPAYQKQAGYSIGQSHAHIDAGFMQNYDQIYGSPQHDTNENQKLPGDYYIVDFNADGVVDAQDSAPYGYSSTPQNTYSATVGFEWKGFSAFVQFYGATNVTRDVTLTSFSGQLNTVYDTGTWWSKDESNPEVTVPRFVTTPSYNTGTQNLYDGSFIRLKNAEIAYTFDGGWVQKLGIRNLKVFLNGNNLWVWTRMPDDRESNFSGASNQGAYPTMKRFNLGIKFTL</sequence>
<evidence type="ECO:0000256" key="1">
    <source>
        <dbReference type="ARBA" id="ARBA00004571"/>
    </source>
</evidence>
<dbReference type="Pfam" id="PF13715">
    <property type="entry name" value="CarbopepD_reg_2"/>
    <property type="match status" value="1"/>
</dbReference>
<proteinExistence type="inferred from homology"/>